<keyword evidence="3" id="KW-0804">Transcription</keyword>
<dbReference type="Gene3D" id="2.60.120.10">
    <property type="entry name" value="Jelly Rolls"/>
    <property type="match status" value="1"/>
</dbReference>
<dbReference type="CDD" id="cd06976">
    <property type="entry name" value="cupin_MtlR-like_N"/>
    <property type="match status" value="1"/>
</dbReference>
<dbReference type="SUPFAM" id="SSF51182">
    <property type="entry name" value="RmlC-like cupins"/>
    <property type="match status" value="1"/>
</dbReference>
<evidence type="ECO:0000256" key="2">
    <source>
        <dbReference type="ARBA" id="ARBA00023125"/>
    </source>
</evidence>
<dbReference type="SMART" id="SM00342">
    <property type="entry name" value="HTH_ARAC"/>
    <property type="match status" value="1"/>
</dbReference>
<dbReference type="InterPro" id="IPR003313">
    <property type="entry name" value="AraC-bd"/>
</dbReference>
<evidence type="ECO:0000313" key="5">
    <source>
        <dbReference type="EMBL" id="KAA8826737.1"/>
    </source>
</evidence>
<dbReference type="EMBL" id="RZUG01000001">
    <property type="protein sequence ID" value="KAA8826737.1"/>
    <property type="molecule type" value="Genomic_DNA"/>
</dbReference>
<accession>A0A5J5EAK1</accession>
<organism evidence="5 6">
    <name type="scientific">Bifidobacterium reuteri</name>
    <dbReference type="NCBI Taxonomy" id="983706"/>
    <lineage>
        <taxon>Bacteria</taxon>
        <taxon>Bacillati</taxon>
        <taxon>Actinomycetota</taxon>
        <taxon>Actinomycetes</taxon>
        <taxon>Bifidobacteriales</taxon>
        <taxon>Bifidobacteriaceae</taxon>
        <taxon>Bifidobacterium</taxon>
    </lineage>
</organism>
<keyword evidence="2" id="KW-0238">DNA-binding</keyword>
<evidence type="ECO:0000259" key="4">
    <source>
        <dbReference type="PROSITE" id="PS01124"/>
    </source>
</evidence>
<dbReference type="PROSITE" id="PS01124">
    <property type="entry name" value="HTH_ARAC_FAMILY_2"/>
    <property type="match status" value="1"/>
</dbReference>
<dbReference type="Gene3D" id="1.10.10.60">
    <property type="entry name" value="Homeodomain-like"/>
    <property type="match status" value="2"/>
</dbReference>
<dbReference type="PRINTS" id="PR00032">
    <property type="entry name" value="HTHARAC"/>
</dbReference>
<dbReference type="InterPro" id="IPR011051">
    <property type="entry name" value="RmlC_Cupin_sf"/>
</dbReference>
<dbReference type="RefSeq" id="WP_150335004.1">
    <property type="nucleotide sequence ID" value="NZ_RZUG01000001.1"/>
</dbReference>
<dbReference type="SUPFAM" id="SSF46689">
    <property type="entry name" value="Homeodomain-like"/>
    <property type="match status" value="2"/>
</dbReference>
<dbReference type="AlphaFoldDB" id="A0A5J5EAK1"/>
<dbReference type="Proteomes" id="UP000326251">
    <property type="component" value="Unassembled WGS sequence"/>
</dbReference>
<name>A0A5J5EAK1_9BIFI</name>
<dbReference type="PANTHER" id="PTHR43280">
    <property type="entry name" value="ARAC-FAMILY TRANSCRIPTIONAL REGULATOR"/>
    <property type="match status" value="1"/>
</dbReference>
<dbReference type="InterPro" id="IPR014710">
    <property type="entry name" value="RmlC-like_jellyroll"/>
</dbReference>
<keyword evidence="1" id="KW-0805">Transcription regulation</keyword>
<dbReference type="GO" id="GO:0043565">
    <property type="term" value="F:sequence-specific DNA binding"/>
    <property type="evidence" value="ECO:0007669"/>
    <property type="project" value="InterPro"/>
</dbReference>
<protein>
    <submittedName>
        <fullName evidence="5">AraC family transcriptional regulator</fullName>
    </submittedName>
</protein>
<dbReference type="InterPro" id="IPR020449">
    <property type="entry name" value="Tscrpt_reg_AraC-type_HTH"/>
</dbReference>
<evidence type="ECO:0000256" key="1">
    <source>
        <dbReference type="ARBA" id="ARBA00023015"/>
    </source>
</evidence>
<evidence type="ECO:0000313" key="6">
    <source>
        <dbReference type="Proteomes" id="UP000326251"/>
    </source>
</evidence>
<proteinExistence type="predicted"/>
<sequence length="293" mass="33184">MNSTDIRNRGSLEVIVSERDETIRWSEHGYPSALARWHYHPEIELHLIREGTGFMMAGDAMVPFHAGQVFMLGSNVPHNWISDLDSGKKLPLRDVLCQIHPNRLQALIRVFPEASQLYGLLRRSERAVVLDGASARMAAMLLERMGHYSGLERLAVLLELLGVFVNAPDSEWTCVVTPEYRFEAASGVEDRVNAVLSYIGEHIASDISLEEAARVISMSAPAFSRFFKQTAGISFSDMVRRLRIARACRLLDSTNSDIARIQVECGYANTSNFNRRFRQETGMTPSEYRRRHR</sequence>
<feature type="domain" description="HTH araC/xylS-type" evidence="4">
    <location>
        <begin position="193"/>
        <end position="291"/>
    </location>
</feature>
<dbReference type="GO" id="GO:0003700">
    <property type="term" value="F:DNA-binding transcription factor activity"/>
    <property type="evidence" value="ECO:0007669"/>
    <property type="project" value="InterPro"/>
</dbReference>
<dbReference type="Pfam" id="PF02311">
    <property type="entry name" value="AraC_binding"/>
    <property type="match status" value="1"/>
</dbReference>
<dbReference type="InterPro" id="IPR018060">
    <property type="entry name" value="HTH_AraC"/>
</dbReference>
<comment type="caution">
    <text evidence="5">The sequence shown here is derived from an EMBL/GenBank/DDBJ whole genome shotgun (WGS) entry which is preliminary data.</text>
</comment>
<evidence type="ECO:0000256" key="3">
    <source>
        <dbReference type="ARBA" id="ARBA00023163"/>
    </source>
</evidence>
<dbReference type="InterPro" id="IPR009057">
    <property type="entry name" value="Homeodomain-like_sf"/>
</dbReference>
<dbReference type="Pfam" id="PF12833">
    <property type="entry name" value="HTH_18"/>
    <property type="match status" value="1"/>
</dbReference>
<gene>
    <name evidence="5" type="ORF">EMO92_00685</name>
</gene>
<reference evidence="5 6" key="1">
    <citation type="journal article" date="2019" name="Syst. Appl. Microbiol.">
        <title>Characterization of Bifidobacterium species in feaces of the Egyptian fruit bat: Description of B. vespertilionis sp. nov. and B. rousetti sp. nov.</title>
        <authorList>
            <person name="Modesto M."/>
            <person name="Satti M."/>
            <person name="Watanabe K."/>
            <person name="Puglisi E."/>
            <person name="Morelli L."/>
            <person name="Huang C.-H."/>
            <person name="Liou J.-S."/>
            <person name="Miyashita M."/>
            <person name="Tamura T."/>
            <person name="Saito S."/>
            <person name="Mori K."/>
            <person name="Huang L."/>
            <person name="Sciavilla P."/>
            <person name="Sandri C."/>
            <person name="Spiezio C."/>
            <person name="Vitali F."/>
            <person name="Cavalieri D."/>
            <person name="Perpetuini G."/>
            <person name="Tofalo R."/>
            <person name="Bonetti A."/>
            <person name="Arita M."/>
            <person name="Mattarelli P."/>
        </authorList>
    </citation>
    <scope>NUCLEOTIDE SEQUENCE [LARGE SCALE GENOMIC DNA]</scope>
    <source>
        <strain evidence="5 6">RST19</strain>
    </source>
</reference>
<dbReference type="PANTHER" id="PTHR43280:SF27">
    <property type="entry name" value="TRANSCRIPTIONAL REGULATOR MTLR"/>
    <property type="match status" value="1"/>
</dbReference>